<proteinExistence type="predicted"/>
<evidence type="ECO:0000256" key="2">
    <source>
        <dbReference type="ARBA" id="ARBA00022448"/>
    </source>
</evidence>
<dbReference type="Pfam" id="PF04193">
    <property type="entry name" value="PQ-loop"/>
    <property type="match status" value="1"/>
</dbReference>
<comment type="subcellular location">
    <subcellularLocation>
        <location evidence="1">Endomembrane system</location>
        <topology evidence="1">Multi-pass membrane protein</topology>
    </subcellularLocation>
</comment>
<gene>
    <name evidence="9" type="ORF">MAM1_0054c03552</name>
</gene>
<dbReference type="GO" id="GO:0012505">
    <property type="term" value="C:endomembrane system"/>
    <property type="evidence" value="ECO:0007669"/>
    <property type="project" value="UniProtKB-SubCell"/>
</dbReference>
<dbReference type="GO" id="GO:0005774">
    <property type="term" value="C:vacuolar membrane"/>
    <property type="evidence" value="ECO:0007669"/>
    <property type="project" value="TreeGrafter"/>
</dbReference>
<keyword evidence="4" id="KW-0677">Repeat</keyword>
<evidence type="ECO:0000256" key="5">
    <source>
        <dbReference type="ARBA" id="ARBA00022989"/>
    </source>
</evidence>
<evidence type="ECO:0000256" key="7">
    <source>
        <dbReference type="SAM" id="MobiDB-lite"/>
    </source>
</evidence>
<evidence type="ECO:0000256" key="1">
    <source>
        <dbReference type="ARBA" id="ARBA00004127"/>
    </source>
</evidence>
<name>A0A0C9MQ04_9FUNG</name>
<dbReference type="STRING" id="91626.A0A0C9MQ04"/>
<evidence type="ECO:0000313" key="10">
    <source>
        <dbReference type="Proteomes" id="UP000053815"/>
    </source>
</evidence>
<accession>A0A0C9MQ04</accession>
<dbReference type="OrthoDB" id="75720at2759"/>
<evidence type="ECO:0008006" key="11">
    <source>
        <dbReference type="Google" id="ProtNLM"/>
    </source>
</evidence>
<reference evidence="9" key="1">
    <citation type="submission" date="2014-09" db="EMBL/GenBank/DDBJ databases">
        <title>Draft genome sequence of an oleaginous Mucoromycotina fungus Mucor ambiguus NBRC6742.</title>
        <authorList>
            <person name="Takeda I."/>
            <person name="Yamane N."/>
            <person name="Morita T."/>
            <person name="Tamano K."/>
            <person name="Machida M."/>
            <person name="Baker S."/>
            <person name="Koike H."/>
        </authorList>
    </citation>
    <scope>NUCLEOTIDE SEQUENCE</scope>
    <source>
        <strain evidence="9">NBRC 6742</strain>
    </source>
</reference>
<dbReference type="Gene3D" id="1.20.1280.290">
    <property type="match status" value="1"/>
</dbReference>
<dbReference type="GO" id="GO:0015184">
    <property type="term" value="F:L-cystine transmembrane transporter activity"/>
    <property type="evidence" value="ECO:0007669"/>
    <property type="project" value="TreeGrafter"/>
</dbReference>
<protein>
    <recommendedName>
        <fullName evidence="11">Cystinosin</fullName>
    </recommendedName>
</protein>
<keyword evidence="2" id="KW-0813">Transport</keyword>
<keyword evidence="3 8" id="KW-0812">Transmembrane</keyword>
<dbReference type="EMBL" id="DF836343">
    <property type="protein sequence ID" value="GAN04093.1"/>
    <property type="molecule type" value="Genomic_DNA"/>
</dbReference>
<evidence type="ECO:0000313" key="9">
    <source>
        <dbReference type="EMBL" id="GAN04093.1"/>
    </source>
</evidence>
<evidence type="ECO:0000256" key="3">
    <source>
        <dbReference type="ARBA" id="ARBA00022692"/>
    </source>
</evidence>
<dbReference type="SMART" id="SM00679">
    <property type="entry name" value="CTNS"/>
    <property type="match status" value="1"/>
</dbReference>
<keyword evidence="10" id="KW-1185">Reference proteome</keyword>
<dbReference type="InterPro" id="IPR006603">
    <property type="entry name" value="PQ-loop_rpt"/>
</dbReference>
<keyword evidence="5 8" id="KW-1133">Transmembrane helix</keyword>
<dbReference type="AlphaFoldDB" id="A0A0C9MQ04"/>
<organism evidence="9">
    <name type="scientific">Mucor ambiguus</name>
    <dbReference type="NCBI Taxonomy" id="91626"/>
    <lineage>
        <taxon>Eukaryota</taxon>
        <taxon>Fungi</taxon>
        <taxon>Fungi incertae sedis</taxon>
        <taxon>Mucoromycota</taxon>
        <taxon>Mucoromycotina</taxon>
        <taxon>Mucoromycetes</taxon>
        <taxon>Mucorales</taxon>
        <taxon>Mucorineae</taxon>
        <taxon>Mucoraceae</taxon>
        <taxon>Mucor</taxon>
    </lineage>
</organism>
<feature type="region of interest" description="Disordered" evidence="7">
    <location>
        <begin position="156"/>
        <end position="178"/>
    </location>
</feature>
<feature type="transmembrane region" description="Helical" evidence="8">
    <location>
        <begin position="20"/>
        <end position="42"/>
    </location>
</feature>
<dbReference type="InterPro" id="IPR005282">
    <property type="entry name" value="LC_transporter"/>
</dbReference>
<dbReference type="Proteomes" id="UP000053815">
    <property type="component" value="Unassembled WGS sequence"/>
</dbReference>
<sequence>MGSVLVISTIHYGGAIWLDFMYYLSSVKLIISFIKYLPQVWLNYKRQSTQGWSIGYIFWDLSGGLLSILQLLLDAYIDGDWSGIEGDNVKLGLGVIVVVYDAIFLIQHYVLYPHNHTVRNITEERRRLIREGLVPIDIDEEEIVSEQEDSLSEVSSIISRKPRNANQHYGSTPHGTPV</sequence>
<dbReference type="PANTHER" id="PTHR13131:SF5">
    <property type="entry name" value="CYSTINOSIN"/>
    <property type="match status" value="1"/>
</dbReference>
<evidence type="ECO:0000256" key="8">
    <source>
        <dbReference type="SAM" id="Phobius"/>
    </source>
</evidence>
<dbReference type="PANTHER" id="PTHR13131">
    <property type="entry name" value="CYSTINOSIN"/>
    <property type="match status" value="1"/>
</dbReference>
<evidence type="ECO:0000256" key="6">
    <source>
        <dbReference type="ARBA" id="ARBA00023136"/>
    </source>
</evidence>
<feature type="transmembrane region" description="Helical" evidence="8">
    <location>
        <begin position="54"/>
        <end position="73"/>
    </location>
</feature>
<keyword evidence="6 8" id="KW-0472">Membrane</keyword>
<evidence type="ECO:0000256" key="4">
    <source>
        <dbReference type="ARBA" id="ARBA00022737"/>
    </source>
</evidence>
<feature type="transmembrane region" description="Helical" evidence="8">
    <location>
        <begin position="93"/>
        <end position="112"/>
    </location>
</feature>